<dbReference type="InterPro" id="IPR000477">
    <property type="entry name" value="RT_dom"/>
</dbReference>
<evidence type="ECO:0000313" key="4">
    <source>
        <dbReference type="Proteomes" id="UP000475862"/>
    </source>
</evidence>
<sequence>MKQLYSCNPTKNNKIQHNWYLSHRDNTTFILGNTTSDIAFDDTLSFEVKMALRDSLGRWQENSFMQKWTKACTFIKQIAGKAWPEISFGLGFNTTKCPIPAGPYQLVFKQIYNCEMKQNSKLKLDAYLSHTGNSTLILGKSTLKVPLDDTLFLEMRLAFKDSFGQWKENQFVYKSPKACSTLKEIFGNAWTAFTLGSGFPSTNCPIRPGIYDAPGFDPSILKDSNAPKVFLYGTYKFHLYFTKNNEVLGCQAYILEFKPEVDIYVKGPYKLVMKQLYSCNPTKNNKIQHNWYLSHKDNTTFILGNTTSDIAFDDTLSFEVKMALRDSLGRWQENSFMQKWTKACTFIKQIAGKAWPEISFGLGFNTTKCPIPAGIYNATGFDLSVLKDSNAPKVFLYGTYKFHLYFTKNNEGPFKMVFKRIYSCNPTKNNQIQHNWYLSHRDNTTFILGNTTSDIPLDDTLSLEIKLANKDSFGNWNENAFMHKSPNACSALKKLYGIAWNKILLSLGFKTTNCPILPIKETFTRDKIGVIVGGELISFLRFADDIALVTNSENDLKRALEEIARCFQNYHLKINWNKTKVMMCQKKNRIHRLRIKIDNHNLDQVENFRYLGSIISQDGKCTMEIKARIAQAKTAFMNKRNLLCSKNMSIRMRKRLIKVYVWSVALYGCETWVLNKAEQKFLESFEMWCWRRMLRVSWVERRTNESVLNEINETRKILNTIKERRWNMIGHALRHKEELLYIIIEGKMNGKRDRGRPRTSYIKRMISDAGLANYKELKRLADNRDEWRKFGKLQNQP</sequence>
<keyword evidence="4" id="KW-1185">Reference proteome</keyword>
<evidence type="ECO:0000256" key="1">
    <source>
        <dbReference type="ARBA" id="ARBA00022729"/>
    </source>
</evidence>
<comment type="caution">
    <text evidence="3">The sequence shown here is derived from an EMBL/GenBank/DDBJ whole genome shotgun (WGS) entry which is preliminary data.</text>
</comment>
<proteinExistence type="predicted"/>
<dbReference type="PANTHER" id="PTHR47027:SF8">
    <property type="entry name" value="RIBONUCLEASE H"/>
    <property type="match status" value="1"/>
</dbReference>
<gene>
    <name evidence="3" type="ORF">AGLY_006220</name>
</gene>
<dbReference type="OrthoDB" id="6587551at2759"/>
<dbReference type="Pfam" id="PF00078">
    <property type="entry name" value="RVT_1"/>
    <property type="match status" value="1"/>
</dbReference>
<dbReference type="SUPFAM" id="SSF56672">
    <property type="entry name" value="DNA/RNA polymerases"/>
    <property type="match status" value="1"/>
</dbReference>
<dbReference type="AlphaFoldDB" id="A0A6G0TQG0"/>
<dbReference type="Proteomes" id="UP000475862">
    <property type="component" value="Unassembled WGS sequence"/>
</dbReference>
<evidence type="ECO:0000313" key="3">
    <source>
        <dbReference type="EMBL" id="KAE9537197.1"/>
    </source>
</evidence>
<dbReference type="InterPro" id="IPR036846">
    <property type="entry name" value="GM2-AP_sf"/>
</dbReference>
<name>A0A6G0TQG0_APHGL</name>
<protein>
    <recommendedName>
        <fullName evidence="2">Reverse transcriptase domain-containing protein</fullName>
    </recommendedName>
</protein>
<organism evidence="3 4">
    <name type="scientific">Aphis glycines</name>
    <name type="common">Soybean aphid</name>
    <dbReference type="NCBI Taxonomy" id="307491"/>
    <lineage>
        <taxon>Eukaryota</taxon>
        <taxon>Metazoa</taxon>
        <taxon>Ecdysozoa</taxon>
        <taxon>Arthropoda</taxon>
        <taxon>Hexapoda</taxon>
        <taxon>Insecta</taxon>
        <taxon>Pterygota</taxon>
        <taxon>Neoptera</taxon>
        <taxon>Paraneoptera</taxon>
        <taxon>Hemiptera</taxon>
        <taxon>Sternorrhyncha</taxon>
        <taxon>Aphidomorpha</taxon>
        <taxon>Aphidoidea</taxon>
        <taxon>Aphididae</taxon>
        <taxon>Aphidini</taxon>
        <taxon>Aphis</taxon>
        <taxon>Aphis</taxon>
    </lineage>
</organism>
<reference evidence="3 4" key="1">
    <citation type="submission" date="2019-08" db="EMBL/GenBank/DDBJ databases">
        <title>The genome of the soybean aphid Biotype 1, its phylome, world population structure and adaptation to the North American continent.</title>
        <authorList>
            <person name="Giordano R."/>
            <person name="Donthu R.K."/>
            <person name="Hernandez A.G."/>
            <person name="Wright C.L."/>
            <person name="Zimin A.V."/>
        </authorList>
    </citation>
    <scope>NUCLEOTIDE SEQUENCE [LARGE SCALE GENOMIC DNA]</scope>
    <source>
        <tissue evidence="3">Whole aphids</tissue>
    </source>
</reference>
<dbReference type="InterPro" id="IPR043502">
    <property type="entry name" value="DNA/RNA_pol_sf"/>
</dbReference>
<dbReference type="PANTHER" id="PTHR47027">
    <property type="entry name" value="REVERSE TRANSCRIPTASE DOMAIN-CONTAINING PROTEIN"/>
    <property type="match status" value="1"/>
</dbReference>
<dbReference type="EMBL" id="VYZN01000018">
    <property type="protein sequence ID" value="KAE9537197.1"/>
    <property type="molecule type" value="Genomic_DNA"/>
</dbReference>
<keyword evidence="1" id="KW-0732">Signal</keyword>
<dbReference type="Gene3D" id="2.70.220.10">
    <property type="entry name" value="Ganglioside GM2 activator"/>
    <property type="match status" value="1"/>
</dbReference>
<feature type="domain" description="Reverse transcriptase" evidence="2">
    <location>
        <begin position="537"/>
        <end position="614"/>
    </location>
</feature>
<dbReference type="GO" id="GO:0071897">
    <property type="term" value="P:DNA biosynthetic process"/>
    <property type="evidence" value="ECO:0007669"/>
    <property type="project" value="UniProtKB-ARBA"/>
</dbReference>
<evidence type="ECO:0000259" key="2">
    <source>
        <dbReference type="Pfam" id="PF00078"/>
    </source>
</evidence>
<accession>A0A6G0TQG0</accession>